<evidence type="ECO:0000256" key="1">
    <source>
        <dbReference type="SAM" id="MobiDB-lite"/>
    </source>
</evidence>
<evidence type="ECO:0000256" key="2">
    <source>
        <dbReference type="SAM" id="SignalP"/>
    </source>
</evidence>
<gene>
    <name evidence="3" type="ORF">LHA26_10960</name>
</gene>
<evidence type="ECO:0000313" key="3">
    <source>
        <dbReference type="EMBL" id="USI71839.1"/>
    </source>
</evidence>
<evidence type="ECO:0000313" key="4">
    <source>
        <dbReference type="Proteomes" id="UP001056937"/>
    </source>
</evidence>
<dbReference type="PROSITE" id="PS51257">
    <property type="entry name" value="PROKAR_LIPOPROTEIN"/>
    <property type="match status" value="1"/>
</dbReference>
<organism evidence="3 4">
    <name type="scientific">Sphingomonas morindae</name>
    <dbReference type="NCBI Taxonomy" id="1541170"/>
    <lineage>
        <taxon>Bacteria</taxon>
        <taxon>Pseudomonadati</taxon>
        <taxon>Pseudomonadota</taxon>
        <taxon>Alphaproteobacteria</taxon>
        <taxon>Sphingomonadales</taxon>
        <taxon>Sphingomonadaceae</taxon>
        <taxon>Sphingomonas</taxon>
    </lineage>
</organism>
<feature type="chain" id="PRO_5045778950" description="Circumsporozoite protein" evidence="2">
    <location>
        <begin position="27"/>
        <end position="81"/>
    </location>
</feature>
<reference evidence="3" key="1">
    <citation type="journal article" date="2022" name="Toxins">
        <title>Genomic Analysis of Sphingopyxis sp. USTB-05 for Biodegrading Cyanobacterial Hepatotoxins.</title>
        <authorList>
            <person name="Liu C."/>
            <person name="Xu Q."/>
            <person name="Zhao Z."/>
            <person name="Zhang H."/>
            <person name="Liu X."/>
            <person name="Yin C."/>
            <person name="Liu Y."/>
            <person name="Yan H."/>
        </authorList>
    </citation>
    <scope>NUCLEOTIDE SEQUENCE</scope>
    <source>
        <strain evidence="3">NBD5</strain>
    </source>
</reference>
<feature type="region of interest" description="Disordered" evidence="1">
    <location>
        <begin position="23"/>
        <end position="81"/>
    </location>
</feature>
<dbReference type="EMBL" id="CP084930">
    <property type="protein sequence ID" value="USI71839.1"/>
    <property type="molecule type" value="Genomic_DNA"/>
</dbReference>
<protein>
    <recommendedName>
        <fullName evidence="5">Circumsporozoite protein</fullName>
    </recommendedName>
</protein>
<keyword evidence="2" id="KW-0732">Signal</keyword>
<keyword evidence="4" id="KW-1185">Reference proteome</keyword>
<evidence type="ECO:0008006" key="5">
    <source>
        <dbReference type="Google" id="ProtNLM"/>
    </source>
</evidence>
<dbReference type="RefSeq" id="WP_252165650.1">
    <property type="nucleotide sequence ID" value="NZ_CP084930.1"/>
</dbReference>
<feature type="signal peptide" evidence="2">
    <location>
        <begin position="1"/>
        <end position="26"/>
    </location>
</feature>
<feature type="compositionally biased region" description="Polar residues" evidence="1">
    <location>
        <begin position="23"/>
        <end position="32"/>
    </location>
</feature>
<dbReference type="Proteomes" id="UP001056937">
    <property type="component" value="Chromosome 1"/>
</dbReference>
<sequence length="81" mass="8069">MRKTFTILAASALVLGAAACSKSENSANTSAGDNMLVPADDNAMSGDMNATADSNMAGDNSMAMDNAAGGDNMMSNSSNAQ</sequence>
<proteinExistence type="predicted"/>
<accession>A0ABY4X4M7</accession>
<name>A0ABY4X4M7_9SPHN</name>